<comment type="subunit">
    <text evidence="2 9">Homodimer.</text>
</comment>
<feature type="active site" description="Proton acceptor" evidence="9">
    <location>
        <position position="67"/>
    </location>
</feature>
<protein>
    <recommendedName>
        <fullName evidence="9">Ribonuclease Z</fullName>
        <shortName evidence="9">RNase Z</shortName>
        <ecNumber evidence="9">3.1.26.11</ecNumber>
    </recommendedName>
    <alternativeName>
        <fullName evidence="9">tRNA 3 endonuclease</fullName>
    </alternativeName>
    <alternativeName>
        <fullName evidence="9">tRNase Z</fullName>
    </alternativeName>
</protein>
<name>A0A2R6ACJ9_9ARCH</name>
<feature type="domain" description="Metallo-beta-lactamase" evidence="10">
    <location>
        <begin position="21"/>
        <end position="250"/>
    </location>
</feature>
<evidence type="ECO:0000313" key="12">
    <source>
        <dbReference type="Proteomes" id="UP000240880"/>
    </source>
</evidence>
<evidence type="ECO:0000259" key="10">
    <source>
        <dbReference type="SMART" id="SM00849"/>
    </source>
</evidence>
<dbReference type="NCBIfam" id="TIGR02651">
    <property type="entry name" value="RNase_Z"/>
    <property type="match status" value="1"/>
</dbReference>
<comment type="function">
    <text evidence="9">Zinc phosphodiesterase, which displays some tRNA 3'-processing endonuclease activity. Probably involved in tRNA maturation, by removing a 3'-trailer from precursor tRNA.</text>
</comment>
<evidence type="ECO:0000256" key="8">
    <source>
        <dbReference type="ARBA" id="ARBA00022833"/>
    </source>
</evidence>
<evidence type="ECO:0000256" key="6">
    <source>
        <dbReference type="ARBA" id="ARBA00022759"/>
    </source>
</evidence>
<accession>A0A2R6ACJ9</accession>
<dbReference type="SUPFAM" id="SSF56281">
    <property type="entry name" value="Metallo-hydrolase/oxidoreductase"/>
    <property type="match status" value="1"/>
</dbReference>
<organism evidence="11 12">
    <name type="scientific">Candidatus Marsarchaeota G1 archaeon OSP_D</name>
    <dbReference type="NCBI Taxonomy" id="1978155"/>
    <lineage>
        <taxon>Archaea</taxon>
        <taxon>Candidatus Marsarchaeota</taxon>
        <taxon>Candidatus Marsarchaeota group 1</taxon>
    </lineage>
</organism>
<evidence type="ECO:0000256" key="4">
    <source>
        <dbReference type="ARBA" id="ARBA00022722"/>
    </source>
</evidence>
<dbReference type="InterPro" id="IPR013471">
    <property type="entry name" value="RNase_Z/BN"/>
</dbReference>
<comment type="similarity">
    <text evidence="9">Belongs to the RNase Z family.</text>
</comment>
<evidence type="ECO:0000256" key="7">
    <source>
        <dbReference type="ARBA" id="ARBA00022801"/>
    </source>
</evidence>
<gene>
    <name evidence="9" type="primary">rnz</name>
    <name evidence="11" type="ORF">B9Q01_02495</name>
</gene>
<evidence type="ECO:0000256" key="2">
    <source>
        <dbReference type="ARBA" id="ARBA00011738"/>
    </source>
</evidence>
<dbReference type="PANTHER" id="PTHR46018:SF2">
    <property type="entry name" value="ZINC PHOSPHODIESTERASE ELAC PROTEIN 1"/>
    <property type="match status" value="1"/>
</dbReference>
<evidence type="ECO:0000256" key="3">
    <source>
        <dbReference type="ARBA" id="ARBA00022694"/>
    </source>
</evidence>
<dbReference type="Pfam" id="PF23023">
    <property type="entry name" value="Anti-Pycsar_Apyc1"/>
    <property type="match status" value="1"/>
</dbReference>
<comment type="catalytic activity">
    <reaction evidence="9">
        <text>Endonucleolytic cleavage of RNA, removing extra 3' nucleotides from tRNA precursor, generating 3' termini of tRNAs. A 3'-hydroxy group is left at the tRNA terminus and a 5'-phosphoryl group is left at the trailer molecule.</text>
        <dbReference type="EC" id="3.1.26.11"/>
    </reaction>
</comment>
<dbReference type="Gene3D" id="3.60.15.10">
    <property type="entry name" value="Ribonuclease Z/Hydroxyacylglutathione hydrolase-like"/>
    <property type="match status" value="1"/>
</dbReference>
<dbReference type="EC" id="3.1.26.11" evidence="9"/>
<dbReference type="Proteomes" id="UP000240880">
    <property type="component" value="Unassembled WGS sequence"/>
</dbReference>
<dbReference type="AlphaFoldDB" id="A0A2R6ACJ9"/>
<comment type="caution">
    <text evidence="11">The sequence shown here is derived from an EMBL/GenBank/DDBJ whole genome shotgun (WGS) entry which is preliminary data.</text>
</comment>
<proteinExistence type="inferred from homology"/>
<keyword evidence="7 9" id="KW-0378">Hydrolase</keyword>
<dbReference type="HAMAP" id="MF_01818">
    <property type="entry name" value="RNase_Z_BN"/>
    <property type="match status" value="1"/>
</dbReference>
<evidence type="ECO:0000313" key="11">
    <source>
        <dbReference type="EMBL" id="PSN84023.1"/>
    </source>
</evidence>
<keyword evidence="4 9" id="KW-0540">Nuclease</keyword>
<keyword evidence="8" id="KW-0862">Zinc</keyword>
<sequence length="304" mass="33260">MTKLTLHFIGTGAGAPTHERGAPSLMLIREGERFVFDCGEGTQIAIRKFGLGFRGLKAVFVTHLHGDHVLGIPGLVMTLNLNSHQESLAVFGPKGIKNFLESVFDSTFFEPKFELRVVEIEPTTEPLEVYSGNRFSILTVKAEHTVPSVAYALVEHERPGEFMVERALELGVPKGPLWAKLQRGQSVQVNGKTIHPSQVLGPPRRGRKIVYSGDTRPCEQVLKMGYGADVFVHEATMPDDSMEEAVAGGHSTISEAIRVLKLSGCKVGVLTNFGQKVRKEDLKIVEEFGFLAAFDGLSLDVPLP</sequence>
<dbReference type="GO" id="GO:0042781">
    <property type="term" value="F:3'-tRNA processing endoribonuclease activity"/>
    <property type="evidence" value="ECO:0007669"/>
    <property type="project" value="UniProtKB-UniRule"/>
</dbReference>
<dbReference type="InterPro" id="IPR036866">
    <property type="entry name" value="RibonucZ/Hydroxyglut_hydro"/>
</dbReference>
<keyword evidence="3 9" id="KW-0819">tRNA processing</keyword>
<dbReference type="PANTHER" id="PTHR46018">
    <property type="entry name" value="ZINC PHOSPHODIESTERASE ELAC PROTEIN 1"/>
    <property type="match status" value="1"/>
</dbReference>
<evidence type="ECO:0000256" key="5">
    <source>
        <dbReference type="ARBA" id="ARBA00022723"/>
    </source>
</evidence>
<dbReference type="CDD" id="cd07717">
    <property type="entry name" value="RNaseZ_ZiPD-like_MBL-fold"/>
    <property type="match status" value="1"/>
</dbReference>
<evidence type="ECO:0000256" key="9">
    <source>
        <dbReference type="HAMAP-Rule" id="MF_01818"/>
    </source>
</evidence>
<comment type="caution">
    <text evidence="9">Lacks conserved residue(s) required for the propagation of feature annotation.</text>
</comment>
<keyword evidence="5" id="KW-0479">Metal-binding</keyword>
<dbReference type="EMBL" id="NEXC01000009">
    <property type="protein sequence ID" value="PSN84023.1"/>
    <property type="molecule type" value="Genomic_DNA"/>
</dbReference>
<evidence type="ECO:0000256" key="1">
    <source>
        <dbReference type="ARBA" id="ARBA00001947"/>
    </source>
</evidence>
<keyword evidence="6 9" id="KW-0255">Endonuclease</keyword>
<comment type="cofactor">
    <cofactor evidence="1">
        <name>Zn(2+)</name>
        <dbReference type="ChEBI" id="CHEBI:29105"/>
    </cofactor>
</comment>
<dbReference type="SMART" id="SM00849">
    <property type="entry name" value="Lactamase_B"/>
    <property type="match status" value="1"/>
</dbReference>
<reference evidence="11 12" key="1">
    <citation type="submission" date="2017-04" db="EMBL/GenBank/DDBJ databases">
        <title>Novel microbial lineages endemic to geothermal iron-oxide mats fill important gaps in the evolutionary history of Archaea.</title>
        <authorList>
            <person name="Jay Z.J."/>
            <person name="Beam J.P."/>
            <person name="Dlakic M."/>
            <person name="Rusch D.B."/>
            <person name="Kozubal M.A."/>
            <person name="Inskeep W.P."/>
        </authorList>
    </citation>
    <scope>NUCLEOTIDE SEQUENCE [LARGE SCALE GENOMIC DNA]</scope>
    <source>
        <strain evidence="11">OSP_D</strain>
    </source>
</reference>
<dbReference type="NCBIfam" id="NF000801">
    <property type="entry name" value="PRK00055.1-3"/>
    <property type="match status" value="1"/>
</dbReference>
<dbReference type="InterPro" id="IPR001279">
    <property type="entry name" value="Metallo-B-lactamas"/>
</dbReference>
<dbReference type="GO" id="GO:0046872">
    <property type="term" value="F:metal ion binding"/>
    <property type="evidence" value="ECO:0007669"/>
    <property type="project" value="UniProtKB-KW"/>
</dbReference>